<proteinExistence type="predicted"/>
<evidence type="ECO:0000313" key="2">
    <source>
        <dbReference type="Proteomes" id="UP000186601"/>
    </source>
</evidence>
<organism evidence="1 2">
    <name type="scientific">Hermanssonia centrifuga</name>
    <dbReference type="NCBI Taxonomy" id="98765"/>
    <lineage>
        <taxon>Eukaryota</taxon>
        <taxon>Fungi</taxon>
        <taxon>Dikarya</taxon>
        <taxon>Basidiomycota</taxon>
        <taxon>Agaricomycotina</taxon>
        <taxon>Agaricomycetes</taxon>
        <taxon>Polyporales</taxon>
        <taxon>Meruliaceae</taxon>
        <taxon>Hermanssonia</taxon>
    </lineage>
</organism>
<dbReference type="EMBL" id="MLYV02000436">
    <property type="protein sequence ID" value="PSR97467.1"/>
    <property type="molecule type" value="Genomic_DNA"/>
</dbReference>
<dbReference type="InterPro" id="IPR032675">
    <property type="entry name" value="LRR_dom_sf"/>
</dbReference>
<dbReference type="Gene3D" id="3.80.10.10">
    <property type="entry name" value="Ribonuclease Inhibitor"/>
    <property type="match status" value="1"/>
</dbReference>
<sequence>MALLPQAGDVSRLMRTCRALYTCHGVRILLSHGAKLHSPRQLKSFHDFSSKTNGYDHLRALEIGIEALNNEKMKLMLVDVLRHARRLEKLKIHDPFLLASDSRVSDAIARLRNLKAFSSCSYSFEGADFNPSKMLTSMKSKLVKASIDFGNGEDPIDVLENFASSLEELEVIGVVFKRKNIQYPKMKTLSVESWRVSEIGPLIHAYPNLRTLDIQGYLRAEHHHNHAAACREMNKTFQLIENSWKTLSYVHTTAIELYALAINCKIHCLHVENICDHKDIVMLAAVLPDCRPSVLRIRSKDKRSFGKIAKIIPAADLIHLNLWIDLSGFSTSRRTDRNFELVSLIFVLQQ</sequence>
<dbReference type="AlphaFoldDB" id="A0A2R6PVL2"/>
<comment type="caution">
    <text evidence="1">The sequence shown here is derived from an EMBL/GenBank/DDBJ whole genome shotgun (WGS) entry which is preliminary data.</text>
</comment>
<keyword evidence="2" id="KW-1185">Reference proteome</keyword>
<dbReference type="Proteomes" id="UP000186601">
    <property type="component" value="Unassembled WGS sequence"/>
</dbReference>
<reference evidence="1 2" key="1">
    <citation type="submission" date="2018-02" db="EMBL/GenBank/DDBJ databases">
        <title>Genome sequence of the basidiomycete white-rot fungus Phlebia centrifuga.</title>
        <authorList>
            <person name="Granchi Z."/>
            <person name="Peng M."/>
            <person name="de Vries R.P."/>
            <person name="Hilden K."/>
            <person name="Makela M.R."/>
            <person name="Grigoriev I."/>
            <person name="Riley R."/>
        </authorList>
    </citation>
    <scope>NUCLEOTIDE SEQUENCE [LARGE SCALE GENOMIC DNA]</scope>
    <source>
        <strain evidence="1 2">FBCC195</strain>
    </source>
</reference>
<accession>A0A2R6PVL2</accession>
<gene>
    <name evidence="1" type="ORF">PHLCEN_2v4315</name>
</gene>
<name>A0A2R6PVL2_9APHY</name>
<dbReference type="OrthoDB" id="2734540at2759"/>
<protein>
    <submittedName>
        <fullName evidence="1">Uncharacterized protein</fullName>
    </submittedName>
</protein>
<evidence type="ECO:0000313" key="1">
    <source>
        <dbReference type="EMBL" id="PSR97467.1"/>
    </source>
</evidence>